<dbReference type="EMBL" id="GBRH01214392">
    <property type="protein sequence ID" value="JAD83503.1"/>
    <property type="molecule type" value="Transcribed_RNA"/>
</dbReference>
<accession>A0A0A9D9Z3</accession>
<feature type="transmembrane region" description="Helical" evidence="1">
    <location>
        <begin position="20"/>
        <end position="45"/>
    </location>
</feature>
<keyword evidence="1" id="KW-0472">Membrane</keyword>
<dbReference type="AlphaFoldDB" id="A0A0A9D9Z3"/>
<protein>
    <submittedName>
        <fullName evidence="2">Uncharacterized protein</fullName>
    </submittedName>
</protein>
<proteinExistence type="predicted"/>
<name>A0A0A9D9Z3_ARUDO</name>
<organism evidence="2">
    <name type="scientific">Arundo donax</name>
    <name type="common">Giant reed</name>
    <name type="synonym">Donax arundinaceus</name>
    <dbReference type="NCBI Taxonomy" id="35708"/>
    <lineage>
        <taxon>Eukaryota</taxon>
        <taxon>Viridiplantae</taxon>
        <taxon>Streptophyta</taxon>
        <taxon>Embryophyta</taxon>
        <taxon>Tracheophyta</taxon>
        <taxon>Spermatophyta</taxon>
        <taxon>Magnoliopsida</taxon>
        <taxon>Liliopsida</taxon>
        <taxon>Poales</taxon>
        <taxon>Poaceae</taxon>
        <taxon>PACMAD clade</taxon>
        <taxon>Arundinoideae</taxon>
        <taxon>Arundineae</taxon>
        <taxon>Arundo</taxon>
    </lineage>
</organism>
<sequence length="47" mass="5292">MSAYLVISSAYYRSGQYPLIMSQSFINLLVTVLISQHYGMFVTVISV</sequence>
<reference evidence="2" key="2">
    <citation type="journal article" date="2015" name="Data Brief">
        <title>Shoot transcriptome of the giant reed, Arundo donax.</title>
        <authorList>
            <person name="Barrero R.A."/>
            <person name="Guerrero F.D."/>
            <person name="Moolhuijzen P."/>
            <person name="Goolsby J.A."/>
            <person name="Tidwell J."/>
            <person name="Bellgard S.E."/>
            <person name="Bellgard M.I."/>
        </authorList>
    </citation>
    <scope>NUCLEOTIDE SEQUENCE</scope>
    <source>
        <tissue evidence="2">Shoot tissue taken approximately 20 cm above the soil surface</tissue>
    </source>
</reference>
<keyword evidence="1" id="KW-1133">Transmembrane helix</keyword>
<evidence type="ECO:0000256" key="1">
    <source>
        <dbReference type="SAM" id="Phobius"/>
    </source>
</evidence>
<evidence type="ECO:0000313" key="2">
    <source>
        <dbReference type="EMBL" id="JAD83503.1"/>
    </source>
</evidence>
<reference evidence="2" key="1">
    <citation type="submission" date="2014-09" db="EMBL/GenBank/DDBJ databases">
        <authorList>
            <person name="Magalhaes I.L.F."/>
            <person name="Oliveira U."/>
            <person name="Santos F.R."/>
            <person name="Vidigal T.H.D.A."/>
            <person name="Brescovit A.D."/>
            <person name="Santos A.J."/>
        </authorList>
    </citation>
    <scope>NUCLEOTIDE SEQUENCE</scope>
    <source>
        <tissue evidence="2">Shoot tissue taken approximately 20 cm above the soil surface</tissue>
    </source>
</reference>
<keyword evidence="1" id="KW-0812">Transmembrane</keyword>